<name>A0A953M3J8_9BACT</name>
<dbReference type="EMBL" id="JAIOIV010000148">
    <property type="protein sequence ID" value="MBZ0158343.1"/>
    <property type="molecule type" value="Genomic_DNA"/>
</dbReference>
<organism evidence="2 3">
    <name type="scientific">Candidatus Nitrobium versatile</name>
    <dbReference type="NCBI Taxonomy" id="2884831"/>
    <lineage>
        <taxon>Bacteria</taxon>
        <taxon>Pseudomonadati</taxon>
        <taxon>Nitrospirota</taxon>
        <taxon>Nitrospiria</taxon>
        <taxon>Nitrospirales</taxon>
        <taxon>Nitrospiraceae</taxon>
        <taxon>Candidatus Nitrobium</taxon>
    </lineage>
</organism>
<protein>
    <submittedName>
        <fullName evidence="2">Uncharacterized protein</fullName>
    </submittedName>
</protein>
<dbReference type="Proteomes" id="UP000705867">
    <property type="component" value="Unassembled WGS sequence"/>
</dbReference>
<proteinExistence type="predicted"/>
<dbReference type="AlphaFoldDB" id="A0A953M3J8"/>
<evidence type="ECO:0000313" key="2">
    <source>
        <dbReference type="EMBL" id="MBZ0158343.1"/>
    </source>
</evidence>
<feature type="chain" id="PRO_5037981859" evidence="1">
    <location>
        <begin position="20"/>
        <end position="108"/>
    </location>
</feature>
<gene>
    <name evidence="2" type="ORF">K8I29_19270</name>
</gene>
<keyword evidence="1" id="KW-0732">Signal</keyword>
<comment type="caution">
    <text evidence="2">The sequence shown here is derived from an EMBL/GenBank/DDBJ whole genome shotgun (WGS) entry which is preliminary data.</text>
</comment>
<reference evidence="2" key="2">
    <citation type="submission" date="2021-08" db="EMBL/GenBank/DDBJ databases">
        <authorList>
            <person name="Dalcin Martins P."/>
        </authorList>
    </citation>
    <scope>NUCLEOTIDE SEQUENCE</scope>
    <source>
        <strain evidence="2">MAG_39</strain>
    </source>
</reference>
<reference evidence="2" key="1">
    <citation type="journal article" date="2021" name="bioRxiv">
        <title>Unraveling nitrogen, sulfur and carbon metabolic pathways and microbial community transcriptional responses to substrate deprivation and toxicity stresses in a bioreactor mimicking anoxic brackish coastal sediment conditions.</title>
        <authorList>
            <person name="Martins P.D."/>
            <person name="Echeveste M.J."/>
            <person name="Arshad A."/>
            <person name="Kurth J."/>
            <person name="Ouboter H."/>
            <person name="Jetten M.S.M."/>
            <person name="Welte C.U."/>
        </authorList>
    </citation>
    <scope>NUCLEOTIDE SEQUENCE</scope>
    <source>
        <strain evidence="2">MAG_39</strain>
    </source>
</reference>
<feature type="signal peptide" evidence="1">
    <location>
        <begin position="1"/>
        <end position="19"/>
    </location>
</feature>
<evidence type="ECO:0000313" key="3">
    <source>
        <dbReference type="Proteomes" id="UP000705867"/>
    </source>
</evidence>
<evidence type="ECO:0000256" key="1">
    <source>
        <dbReference type="SAM" id="SignalP"/>
    </source>
</evidence>
<accession>A0A953M3J8</accession>
<dbReference type="PROSITE" id="PS51257">
    <property type="entry name" value="PROKAR_LIPOPROTEIN"/>
    <property type="match status" value="1"/>
</dbReference>
<sequence length="108" mass="12037">MKKLVCALIAVLMSGCATAQKDQETMIQEAVSRALRSYYNAPSGIGKIYPEPHKYVWDNQILEEIVVPGAIRGGVFYPAHRETIVVKPYEPLLIPERESRRAPPGGKE</sequence>